<dbReference type="PROSITE" id="PS50088">
    <property type="entry name" value="ANK_REPEAT"/>
    <property type="match status" value="2"/>
</dbReference>
<dbReference type="PANTHER" id="PTHR22677">
    <property type="entry name" value="ANKYRIN REPEAT DOMAIN-CONTAINING PROTEIN 60"/>
    <property type="match status" value="1"/>
</dbReference>
<accession>A0A0E2EFD0</accession>
<evidence type="ECO:0000313" key="2">
    <source>
        <dbReference type="EMBL" id="EMB31544.1"/>
    </source>
</evidence>
<reference evidence="2" key="1">
    <citation type="submission" date="2012-01" db="EMBL/GenBank/DDBJ databases">
        <title>The Genome Sequence of Treponema denticola H-22.</title>
        <authorList>
            <consortium name="The Broad Institute Genome Sequencing Platform"/>
            <person name="Earl A."/>
            <person name="Ward D."/>
            <person name="Feldgarden M."/>
            <person name="Gevers D."/>
            <person name="Blanton J.M."/>
            <person name="Fenno C.J."/>
            <person name="Baranova O.V."/>
            <person name="Mathney J."/>
            <person name="Dewhirst F.E."/>
            <person name="Izard J."/>
            <person name="Young S.K."/>
            <person name="Zeng Q."/>
            <person name="Gargeya S."/>
            <person name="Fitzgerald M."/>
            <person name="Haas B."/>
            <person name="Abouelleil A."/>
            <person name="Alvarado L."/>
            <person name="Arachchi H.M."/>
            <person name="Berlin A."/>
            <person name="Chapman S.B."/>
            <person name="Gearin G."/>
            <person name="Goldberg J."/>
            <person name="Griggs A."/>
            <person name="Gujja S."/>
            <person name="Hansen M."/>
            <person name="Heiman D."/>
            <person name="Howarth C."/>
            <person name="Larimer J."/>
            <person name="Lui A."/>
            <person name="MacDonald P.J.P."/>
            <person name="McCowen C."/>
            <person name="Montmayeur A."/>
            <person name="Murphy C."/>
            <person name="Neiman D."/>
            <person name="Pearson M."/>
            <person name="Priest M."/>
            <person name="Roberts A."/>
            <person name="Saif S."/>
            <person name="Shea T."/>
            <person name="Sisk P."/>
            <person name="Stolte C."/>
            <person name="Sykes S."/>
            <person name="Wortman J."/>
            <person name="Nusbaum C."/>
            <person name="Birren B."/>
        </authorList>
    </citation>
    <scope>NUCLEOTIDE SEQUENCE [LARGE SCALE GENOMIC DNA]</scope>
    <source>
        <strain evidence="2">H-22</strain>
    </source>
</reference>
<dbReference type="EMBL" id="AGDV01000020">
    <property type="protein sequence ID" value="EMB31544.1"/>
    <property type="molecule type" value="Genomic_DNA"/>
</dbReference>
<dbReference type="RefSeq" id="WP_002685236.1">
    <property type="nucleotide sequence ID" value="NZ_CM001795.1"/>
</dbReference>
<dbReference type="AlphaFoldDB" id="A0A0E2EFD0"/>
<dbReference type="HOGENOM" id="CLU_784448_0_0_12"/>
<dbReference type="PANTHER" id="PTHR22677:SF4">
    <property type="entry name" value="USHER SYNDROME TYPE-1G PROTEIN-LIKE PROTEIN"/>
    <property type="match status" value="1"/>
</dbReference>
<feature type="repeat" description="ANK" evidence="1">
    <location>
        <begin position="104"/>
        <end position="136"/>
    </location>
</feature>
<gene>
    <name evidence="2" type="ORF">HMPREF9726_01924</name>
</gene>
<dbReference type="InterPro" id="IPR039323">
    <property type="entry name" value="ANKRD_45/46/60"/>
</dbReference>
<evidence type="ECO:0000256" key="1">
    <source>
        <dbReference type="PROSITE-ProRule" id="PRU00023"/>
    </source>
</evidence>
<dbReference type="PROSITE" id="PS50297">
    <property type="entry name" value="ANK_REP_REGION"/>
    <property type="match status" value="1"/>
</dbReference>
<dbReference type="SUPFAM" id="SSF48403">
    <property type="entry name" value="Ankyrin repeat"/>
    <property type="match status" value="1"/>
</dbReference>
<proteinExistence type="predicted"/>
<dbReference type="Proteomes" id="UP000011705">
    <property type="component" value="Chromosome"/>
</dbReference>
<feature type="repeat" description="ANK" evidence="1">
    <location>
        <begin position="37"/>
        <end position="71"/>
    </location>
</feature>
<keyword evidence="1" id="KW-0040">ANK repeat</keyword>
<dbReference type="Pfam" id="PF12796">
    <property type="entry name" value="Ank_2"/>
    <property type="match status" value="1"/>
</dbReference>
<organism evidence="2">
    <name type="scientific">Treponema denticola H-22</name>
    <dbReference type="NCBI Taxonomy" id="999432"/>
    <lineage>
        <taxon>Bacteria</taxon>
        <taxon>Pseudomonadati</taxon>
        <taxon>Spirochaetota</taxon>
        <taxon>Spirochaetia</taxon>
        <taxon>Spirochaetales</taxon>
        <taxon>Treponemataceae</taxon>
        <taxon>Treponema</taxon>
    </lineage>
</organism>
<name>A0A0E2EFD0_TREDN</name>
<dbReference type="PATRIC" id="fig|999432.5.peg.1997"/>
<dbReference type="Gene3D" id="1.25.40.20">
    <property type="entry name" value="Ankyrin repeat-containing domain"/>
    <property type="match status" value="1"/>
</dbReference>
<dbReference type="InterPro" id="IPR036770">
    <property type="entry name" value="Ankyrin_rpt-contain_sf"/>
</dbReference>
<protein>
    <submittedName>
        <fullName evidence="2">Uncharacterized protein</fullName>
    </submittedName>
</protein>
<sequence>MAKKRITLPQNFDELITAGDVEALKAVYDKCELTAHNGRYSLNTALHYGGVPDELVIWLVEQGLDVNTLDYYGRTPLYKHATLGRDTVKLLYELGGDIQKPDTYGSTPLHTAAGFFRPKIVSFLIEKDADVNAKNDMGRTPLAEALATCRNSNVVQAAEIAEMLIKAGAEVVPEMAERVEIIGKDFEFHRENFNKDSLAETEAGLEKLYALFDVKPAPKRKIHDGVSPIIVKTGSWKKQYDELWDMLIPSSGAAKTVQGEVIRITGRVQDELYRNGGVNWDKDYRNMLNSLPNHFASGTPLSDKELEETKELISNIRANGENEEVITERLRELSVLWVLLNPTPILLGKTNYNR</sequence>
<comment type="caution">
    <text evidence="2">The sequence shown here is derived from an EMBL/GenBank/DDBJ whole genome shotgun (WGS) entry which is preliminary data.</text>
</comment>
<dbReference type="SMART" id="SM00248">
    <property type="entry name" value="ANK"/>
    <property type="match status" value="4"/>
</dbReference>
<dbReference type="InterPro" id="IPR002110">
    <property type="entry name" value="Ankyrin_rpt"/>
</dbReference>